<feature type="compositionally biased region" description="Polar residues" evidence="1">
    <location>
        <begin position="1"/>
        <end position="19"/>
    </location>
</feature>
<evidence type="ECO:0000313" key="3">
    <source>
        <dbReference type="Proteomes" id="UP000324222"/>
    </source>
</evidence>
<evidence type="ECO:0000313" key="2">
    <source>
        <dbReference type="EMBL" id="MPC85568.1"/>
    </source>
</evidence>
<accession>A0A5B7IY69</accession>
<sequence>MKNKINTQRYATNQPSRQTQGRHKPTIAIKLPVNYYFQKYEGGGRAADEDVRWAVHMHKTISGSRPSAPHCLAIFAASRASTAGRATNMLAAR</sequence>
<name>A0A5B7IY69_PORTR</name>
<dbReference type="EMBL" id="VSRR010068832">
    <property type="protein sequence ID" value="MPC85568.1"/>
    <property type="molecule type" value="Genomic_DNA"/>
</dbReference>
<organism evidence="2 3">
    <name type="scientific">Portunus trituberculatus</name>
    <name type="common">Swimming crab</name>
    <name type="synonym">Neptunus trituberculatus</name>
    <dbReference type="NCBI Taxonomy" id="210409"/>
    <lineage>
        <taxon>Eukaryota</taxon>
        <taxon>Metazoa</taxon>
        <taxon>Ecdysozoa</taxon>
        <taxon>Arthropoda</taxon>
        <taxon>Crustacea</taxon>
        <taxon>Multicrustacea</taxon>
        <taxon>Malacostraca</taxon>
        <taxon>Eumalacostraca</taxon>
        <taxon>Eucarida</taxon>
        <taxon>Decapoda</taxon>
        <taxon>Pleocyemata</taxon>
        <taxon>Brachyura</taxon>
        <taxon>Eubrachyura</taxon>
        <taxon>Portunoidea</taxon>
        <taxon>Portunidae</taxon>
        <taxon>Portuninae</taxon>
        <taxon>Portunus</taxon>
    </lineage>
</organism>
<feature type="region of interest" description="Disordered" evidence="1">
    <location>
        <begin position="1"/>
        <end position="25"/>
    </location>
</feature>
<gene>
    <name evidence="2" type="ORF">E2C01_080349</name>
</gene>
<dbReference type="AlphaFoldDB" id="A0A5B7IY69"/>
<keyword evidence="3" id="KW-1185">Reference proteome</keyword>
<dbReference type="Proteomes" id="UP000324222">
    <property type="component" value="Unassembled WGS sequence"/>
</dbReference>
<comment type="caution">
    <text evidence="2">The sequence shown here is derived from an EMBL/GenBank/DDBJ whole genome shotgun (WGS) entry which is preliminary data.</text>
</comment>
<evidence type="ECO:0000256" key="1">
    <source>
        <dbReference type="SAM" id="MobiDB-lite"/>
    </source>
</evidence>
<reference evidence="2 3" key="1">
    <citation type="submission" date="2019-05" db="EMBL/GenBank/DDBJ databases">
        <title>Another draft genome of Portunus trituberculatus and its Hox gene families provides insights of decapod evolution.</title>
        <authorList>
            <person name="Jeong J.-H."/>
            <person name="Song I."/>
            <person name="Kim S."/>
            <person name="Choi T."/>
            <person name="Kim D."/>
            <person name="Ryu S."/>
            <person name="Kim W."/>
        </authorList>
    </citation>
    <scope>NUCLEOTIDE SEQUENCE [LARGE SCALE GENOMIC DNA]</scope>
    <source>
        <tissue evidence="2">Muscle</tissue>
    </source>
</reference>
<protein>
    <submittedName>
        <fullName evidence="2">Uncharacterized protein</fullName>
    </submittedName>
</protein>
<proteinExistence type="predicted"/>